<dbReference type="PANTHER" id="PTHR11265">
    <property type="entry name" value="S-ADENOSYL-METHYLTRANSFERASE MRAW"/>
    <property type="match status" value="1"/>
</dbReference>
<dbReference type="Pfam" id="PF01795">
    <property type="entry name" value="Methyltransf_5"/>
    <property type="match status" value="1"/>
</dbReference>
<dbReference type="GO" id="GO:0005737">
    <property type="term" value="C:cytoplasm"/>
    <property type="evidence" value="ECO:0007669"/>
    <property type="project" value="UniProtKB-SubCell"/>
</dbReference>
<dbReference type="Proteomes" id="UP001139409">
    <property type="component" value="Unassembled WGS sequence"/>
</dbReference>
<accession>A0A9X1HM61</accession>
<evidence type="ECO:0000256" key="3">
    <source>
        <dbReference type="ARBA" id="ARBA00022603"/>
    </source>
</evidence>
<dbReference type="RefSeq" id="WP_225697041.1">
    <property type="nucleotide sequence ID" value="NZ_JAIXNE010000001.1"/>
</dbReference>
<comment type="subcellular location">
    <subcellularLocation>
        <location evidence="6">Cytoplasm</location>
    </subcellularLocation>
</comment>
<dbReference type="SUPFAM" id="SSF53335">
    <property type="entry name" value="S-adenosyl-L-methionine-dependent methyltransferases"/>
    <property type="match status" value="1"/>
</dbReference>
<keyword evidence="4 6" id="KW-0808">Transferase</keyword>
<keyword evidence="3 6" id="KW-0489">Methyltransferase</keyword>
<comment type="caution">
    <text evidence="7">The sequence shown here is derived from an EMBL/GenBank/DDBJ whole genome shotgun (WGS) entry which is preliminary data.</text>
</comment>
<dbReference type="Gene3D" id="1.10.150.170">
    <property type="entry name" value="Putative methyltransferase TM0872, insert domain"/>
    <property type="match status" value="1"/>
</dbReference>
<comment type="similarity">
    <text evidence="1 6">Belongs to the methyltransferase superfamily. RsmH family.</text>
</comment>
<evidence type="ECO:0000256" key="6">
    <source>
        <dbReference type="HAMAP-Rule" id="MF_01007"/>
    </source>
</evidence>
<dbReference type="Gene3D" id="3.40.50.150">
    <property type="entry name" value="Vaccinia Virus protein VP39"/>
    <property type="match status" value="1"/>
</dbReference>
<feature type="binding site" evidence="6">
    <location>
        <position position="107"/>
    </location>
    <ligand>
        <name>S-adenosyl-L-methionine</name>
        <dbReference type="ChEBI" id="CHEBI:59789"/>
    </ligand>
</feature>
<feature type="binding site" evidence="6">
    <location>
        <position position="100"/>
    </location>
    <ligand>
        <name>S-adenosyl-L-methionine</name>
        <dbReference type="ChEBI" id="CHEBI:59789"/>
    </ligand>
</feature>
<comment type="function">
    <text evidence="6">Specifically methylates the N4 position of cytidine in position 1402 (C1402) of 16S rRNA.</text>
</comment>
<dbReference type="GO" id="GO:0070475">
    <property type="term" value="P:rRNA base methylation"/>
    <property type="evidence" value="ECO:0007669"/>
    <property type="project" value="UniProtKB-UniRule"/>
</dbReference>
<dbReference type="EC" id="2.1.1.199" evidence="6"/>
<comment type="catalytic activity">
    <reaction evidence="6">
        <text>cytidine(1402) in 16S rRNA + S-adenosyl-L-methionine = N(4)-methylcytidine(1402) in 16S rRNA + S-adenosyl-L-homocysteine + H(+)</text>
        <dbReference type="Rhea" id="RHEA:42928"/>
        <dbReference type="Rhea" id="RHEA-COMP:10286"/>
        <dbReference type="Rhea" id="RHEA-COMP:10287"/>
        <dbReference type="ChEBI" id="CHEBI:15378"/>
        <dbReference type="ChEBI" id="CHEBI:57856"/>
        <dbReference type="ChEBI" id="CHEBI:59789"/>
        <dbReference type="ChEBI" id="CHEBI:74506"/>
        <dbReference type="ChEBI" id="CHEBI:82748"/>
        <dbReference type="EC" id="2.1.1.199"/>
    </reaction>
</comment>
<evidence type="ECO:0000256" key="4">
    <source>
        <dbReference type="ARBA" id="ARBA00022679"/>
    </source>
</evidence>
<evidence type="ECO:0000313" key="8">
    <source>
        <dbReference type="Proteomes" id="UP001139409"/>
    </source>
</evidence>
<dbReference type="PANTHER" id="PTHR11265:SF0">
    <property type="entry name" value="12S RRNA N4-METHYLCYTIDINE METHYLTRANSFERASE"/>
    <property type="match status" value="1"/>
</dbReference>
<organism evidence="7 8">
    <name type="scientific">Fulvivirga sedimenti</name>
    <dbReference type="NCBI Taxonomy" id="2879465"/>
    <lineage>
        <taxon>Bacteria</taxon>
        <taxon>Pseudomonadati</taxon>
        <taxon>Bacteroidota</taxon>
        <taxon>Cytophagia</taxon>
        <taxon>Cytophagales</taxon>
        <taxon>Fulvivirgaceae</taxon>
        <taxon>Fulvivirga</taxon>
    </lineage>
</organism>
<evidence type="ECO:0000256" key="5">
    <source>
        <dbReference type="ARBA" id="ARBA00022691"/>
    </source>
</evidence>
<evidence type="ECO:0000313" key="7">
    <source>
        <dbReference type="EMBL" id="MCA6073931.1"/>
    </source>
</evidence>
<feature type="binding site" evidence="6">
    <location>
        <position position="79"/>
    </location>
    <ligand>
        <name>S-adenosyl-L-methionine</name>
        <dbReference type="ChEBI" id="CHEBI:59789"/>
    </ligand>
</feature>
<dbReference type="GO" id="GO:0071424">
    <property type="term" value="F:rRNA (cytosine-N4-)-methyltransferase activity"/>
    <property type="evidence" value="ECO:0007669"/>
    <property type="project" value="UniProtKB-UniRule"/>
</dbReference>
<keyword evidence="2 6" id="KW-0698">rRNA processing</keyword>
<proteinExistence type="inferred from homology"/>
<keyword evidence="5 6" id="KW-0949">S-adenosyl-L-methionine</keyword>
<keyword evidence="6" id="KW-0963">Cytoplasm</keyword>
<dbReference type="InterPro" id="IPR023397">
    <property type="entry name" value="SAM-dep_MeTrfase_MraW_recog"/>
</dbReference>
<evidence type="ECO:0000256" key="2">
    <source>
        <dbReference type="ARBA" id="ARBA00022552"/>
    </source>
</evidence>
<dbReference type="SUPFAM" id="SSF81799">
    <property type="entry name" value="Putative methyltransferase TM0872, insert domain"/>
    <property type="match status" value="1"/>
</dbReference>
<feature type="binding site" evidence="6">
    <location>
        <begin position="36"/>
        <end position="38"/>
    </location>
    <ligand>
        <name>S-adenosyl-L-methionine</name>
        <dbReference type="ChEBI" id="CHEBI:59789"/>
    </ligand>
</feature>
<dbReference type="EMBL" id="JAIXNE010000001">
    <property type="protein sequence ID" value="MCA6073931.1"/>
    <property type="molecule type" value="Genomic_DNA"/>
</dbReference>
<dbReference type="InterPro" id="IPR002903">
    <property type="entry name" value="RsmH"/>
</dbReference>
<dbReference type="PIRSF" id="PIRSF004486">
    <property type="entry name" value="MraW"/>
    <property type="match status" value="1"/>
</dbReference>
<dbReference type="InterPro" id="IPR029063">
    <property type="entry name" value="SAM-dependent_MTases_sf"/>
</dbReference>
<protein>
    <recommendedName>
        <fullName evidence="6">Ribosomal RNA small subunit methyltransferase H</fullName>
        <ecNumber evidence="6">2.1.1.199</ecNumber>
    </recommendedName>
    <alternativeName>
        <fullName evidence="6">16S rRNA m(4)C1402 methyltransferase</fullName>
    </alternativeName>
    <alternativeName>
        <fullName evidence="6">rRNA (cytosine-N(4)-)-methyltransferase RsmH</fullName>
    </alternativeName>
</protein>
<dbReference type="HAMAP" id="MF_01007">
    <property type="entry name" value="16SrRNA_methyltr_H"/>
    <property type="match status" value="1"/>
</dbReference>
<reference evidence="7" key="1">
    <citation type="submission" date="2021-09" db="EMBL/GenBank/DDBJ databases">
        <title>Fulvivirga sp. isolated from coastal sediment.</title>
        <authorList>
            <person name="Yu H."/>
        </authorList>
    </citation>
    <scope>NUCLEOTIDE SEQUENCE</scope>
    <source>
        <strain evidence="7">1062</strain>
    </source>
</reference>
<dbReference type="NCBIfam" id="TIGR00006">
    <property type="entry name" value="16S rRNA (cytosine(1402)-N(4))-methyltransferase RsmH"/>
    <property type="match status" value="1"/>
</dbReference>
<dbReference type="AlphaFoldDB" id="A0A9X1HM61"/>
<feature type="binding site" evidence="6">
    <location>
        <position position="55"/>
    </location>
    <ligand>
        <name>S-adenosyl-L-methionine</name>
        <dbReference type="ChEBI" id="CHEBI:59789"/>
    </ligand>
</feature>
<sequence length="304" mass="34690">MDQPSSYHRPVMLQECIDGLNIDPKGIYVDVTFGGGGHSREILKHLNEGHLYAFDQDQDARANAENITKRSFTFIEANFRFLKRFLKLHNVGQVNGILADLGVSSHQIDEPDRGFSTRFNAVLDMRMDQEASLSAREVINTYEERDLHRILGMYGEVRNARTLAAAIVAERINRRIERVEDLIAILKKYAPRGREFKYYAQVFQALRIEVNGELQALEEFLVQAAEVLAPQGRLVIMSYHSLEDRMVKNFINSGNTAGKLEKDFYGNVLKPLHPFNKKPITASVKETQENNRARSAKLRIAIKK</sequence>
<evidence type="ECO:0000256" key="1">
    <source>
        <dbReference type="ARBA" id="ARBA00010396"/>
    </source>
</evidence>
<gene>
    <name evidence="6 7" type="primary">rsmH</name>
    <name evidence="7" type="ORF">LDX50_03575</name>
</gene>
<keyword evidence="8" id="KW-1185">Reference proteome</keyword>
<name>A0A9X1HM61_9BACT</name>